<evidence type="ECO:0000313" key="4">
    <source>
        <dbReference type="Proteomes" id="UP000092605"/>
    </source>
</evidence>
<dbReference type="Proteomes" id="UP000092605">
    <property type="component" value="Unassembled WGS sequence"/>
</dbReference>
<dbReference type="EMBL" id="FRBG01000009">
    <property type="protein sequence ID" value="SHL00762.1"/>
    <property type="molecule type" value="Genomic_DNA"/>
</dbReference>
<keyword evidence="5" id="KW-1185">Reference proteome</keyword>
<dbReference type="STRING" id="1121328.JWYL7_1152"/>
<evidence type="ECO:0000313" key="2">
    <source>
        <dbReference type="EMBL" id="KXZ40077.1"/>
    </source>
</evidence>
<dbReference type="AlphaFoldDB" id="A0A150FR29"/>
<proteinExistence type="predicted"/>
<dbReference type="PATRIC" id="fig|1121328.3.peg.1161"/>
<sequence>MTLVEVVMYIGILSIVLAIPLFKVQIRNYQIDSFIRQLAHDIRYVRVKNMNSDYSTYIYYKDYEDNVKSYVLREKGQDKKEVKLPKNTIISHSVKQIKFSLSGALTQQGETIVITDKVTNKKRELTIVPFSGRVLIKEDIYDKE</sequence>
<reference evidence="3 5" key="2">
    <citation type="submission" date="2016-11" db="EMBL/GenBank/DDBJ databases">
        <authorList>
            <person name="Varghese N."/>
            <person name="Submissions S."/>
        </authorList>
    </citation>
    <scope>NUCLEOTIDE SEQUENCE [LARGE SCALE GENOMIC DNA]</scope>
    <source>
        <strain evidence="3 5">DSM 7308</strain>
    </source>
</reference>
<feature type="transmembrane region" description="Helical" evidence="1">
    <location>
        <begin position="6"/>
        <end position="26"/>
    </location>
</feature>
<name>A0A150FR29_CLOPD</name>
<dbReference type="EMBL" id="LSFY01000001">
    <property type="protein sequence ID" value="KXZ40077.1"/>
    <property type="molecule type" value="Genomic_DNA"/>
</dbReference>
<dbReference type="OrthoDB" id="1711166at2"/>
<evidence type="ECO:0000313" key="5">
    <source>
        <dbReference type="Proteomes" id="UP000323392"/>
    </source>
</evidence>
<dbReference type="Proteomes" id="UP000323392">
    <property type="component" value="Unassembled WGS sequence"/>
</dbReference>
<keyword evidence="1" id="KW-0812">Transmembrane</keyword>
<dbReference type="RefSeq" id="WP_066070326.1">
    <property type="nucleotide sequence ID" value="NZ_FRBG01000009.1"/>
</dbReference>
<reference evidence="2 4" key="1">
    <citation type="submission" date="2016-02" db="EMBL/GenBank/DDBJ databases">
        <title>Draft genome sequence for Clostridium paradoxum JW-YL-7.</title>
        <authorList>
            <person name="Utturkar S.M."/>
            <person name="Lancaster A."/>
            <person name="Poole F.L."/>
            <person name="Adams M.W."/>
            <person name="Brown S.D."/>
        </authorList>
    </citation>
    <scope>NUCLEOTIDE SEQUENCE [LARGE SCALE GENOMIC DNA]</scope>
    <source>
        <strain evidence="2 4">JW-YL-7</strain>
    </source>
</reference>
<keyword evidence="1" id="KW-0472">Membrane</keyword>
<organism evidence="2 4">
    <name type="scientific">Alkalithermobacter thermoalcaliphilus JW-YL-7 = DSM 7308</name>
    <dbReference type="NCBI Taxonomy" id="1121328"/>
    <lineage>
        <taxon>Bacteria</taxon>
        <taxon>Bacillati</taxon>
        <taxon>Bacillota</taxon>
        <taxon>Clostridia</taxon>
        <taxon>Peptostreptococcales</taxon>
        <taxon>Tepidibacteraceae</taxon>
        <taxon>Alkalithermobacter</taxon>
    </lineage>
</organism>
<gene>
    <name evidence="2" type="ORF">JWYL7_1152</name>
    <name evidence="3" type="ORF">SAMN05661008_01282</name>
</gene>
<keyword evidence="1" id="KW-1133">Transmembrane helix</keyword>
<comment type="caution">
    <text evidence="2">The sequence shown here is derived from an EMBL/GenBank/DDBJ whole genome shotgun (WGS) entry which is preliminary data.</text>
</comment>
<accession>A0A150FR29</accession>
<evidence type="ECO:0000313" key="3">
    <source>
        <dbReference type="EMBL" id="SHL00762.1"/>
    </source>
</evidence>
<protein>
    <submittedName>
        <fullName evidence="2">Uncharacterized protein</fullName>
    </submittedName>
</protein>
<evidence type="ECO:0000256" key="1">
    <source>
        <dbReference type="SAM" id="Phobius"/>
    </source>
</evidence>